<evidence type="ECO:0000256" key="2">
    <source>
        <dbReference type="PROSITE-ProRule" id="PRU00703"/>
    </source>
</evidence>
<dbReference type="PROSITE" id="PS51371">
    <property type="entry name" value="CBS"/>
    <property type="match status" value="2"/>
</dbReference>
<evidence type="ECO:0000313" key="4">
    <source>
        <dbReference type="EMBL" id="MYL82436.1"/>
    </source>
</evidence>
<sequence>MRVREMMRDTLATVGPDASFATLTAAHRRRDSRLVYVVDAAGKLLGVVSCYDLLRAALPFFVDSNLARALPEDAAVVCEGFAACRNKTAADVMNRQVVSVGQDDSFFAAEVLFTEGKFNVLPVVDAEGRVVGEITRRRILDFLARRCGL</sequence>
<dbReference type="InterPro" id="IPR051257">
    <property type="entry name" value="Diverse_CBS-Domain"/>
</dbReference>
<dbReference type="Gene3D" id="3.10.580.10">
    <property type="entry name" value="CBS-domain"/>
    <property type="match status" value="1"/>
</dbReference>
<feature type="domain" description="CBS" evidence="3">
    <location>
        <begin position="93"/>
        <end position="149"/>
    </location>
</feature>
<reference evidence="4 5" key="1">
    <citation type="submission" date="2020-01" db="EMBL/GenBank/DDBJ databases">
        <title>Genome sequence of Desulfovibrio aerotolerans DSM 16695(T).</title>
        <authorList>
            <person name="Karnachuk O."/>
            <person name="Avakyan M."/>
            <person name="Mardanov A."/>
            <person name="Kadnikov V."/>
            <person name="Ravin N."/>
        </authorList>
    </citation>
    <scope>NUCLEOTIDE SEQUENCE [LARGE SCALE GENOMIC DNA]</scope>
    <source>
        <strain evidence="4 5">DSM 16695</strain>
    </source>
</reference>
<dbReference type="PANTHER" id="PTHR43080:SF2">
    <property type="entry name" value="CBS DOMAIN-CONTAINING PROTEIN"/>
    <property type="match status" value="1"/>
</dbReference>
<comment type="caution">
    <text evidence="4">The sequence shown here is derived from an EMBL/GenBank/DDBJ whole genome shotgun (WGS) entry which is preliminary data.</text>
</comment>
<dbReference type="AlphaFoldDB" id="A0A7C9NIE5"/>
<dbReference type="EMBL" id="WVUD01000005">
    <property type="protein sequence ID" value="MYL82436.1"/>
    <property type="molecule type" value="Genomic_DNA"/>
</dbReference>
<dbReference type="InterPro" id="IPR046342">
    <property type="entry name" value="CBS_dom_sf"/>
</dbReference>
<gene>
    <name evidence="4" type="ORF">GTA51_04695</name>
</gene>
<proteinExistence type="predicted"/>
<dbReference type="InterPro" id="IPR000644">
    <property type="entry name" value="CBS_dom"/>
</dbReference>
<evidence type="ECO:0000259" key="3">
    <source>
        <dbReference type="PROSITE" id="PS51371"/>
    </source>
</evidence>
<dbReference type="PANTHER" id="PTHR43080">
    <property type="entry name" value="CBS DOMAIN-CONTAINING PROTEIN CBSX3, MITOCHONDRIAL"/>
    <property type="match status" value="1"/>
</dbReference>
<dbReference type="SMART" id="SM00116">
    <property type="entry name" value="CBS"/>
    <property type="match status" value="2"/>
</dbReference>
<dbReference type="SUPFAM" id="SSF54631">
    <property type="entry name" value="CBS-domain pair"/>
    <property type="match status" value="1"/>
</dbReference>
<feature type="domain" description="CBS" evidence="3">
    <location>
        <begin position="6"/>
        <end position="64"/>
    </location>
</feature>
<keyword evidence="1 2" id="KW-0129">CBS domain</keyword>
<protein>
    <submittedName>
        <fullName evidence="4">CBS domain-containing protein</fullName>
    </submittedName>
</protein>
<dbReference type="Proteomes" id="UP000482487">
    <property type="component" value="Unassembled WGS sequence"/>
</dbReference>
<name>A0A7C9NIE5_9BACT</name>
<evidence type="ECO:0000313" key="5">
    <source>
        <dbReference type="Proteomes" id="UP000482487"/>
    </source>
</evidence>
<organism evidence="4 5">
    <name type="scientific">Solidesulfovibrio aerotolerans</name>
    <dbReference type="NCBI Taxonomy" id="295255"/>
    <lineage>
        <taxon>Bacteria</taxon>
        <taxon>Pseudomonadati</taxon>
        <taxon>Thermodesulfobacteriota</taxon>
        <taxon>Desulfovibrionia</taxon>
        <taxon>Desulfovibrionales</taxon>
        <taxon>Desulfovibrionaceae</taxon>
        <taxon>Solidesulfovibrio</taxon>
    </lineage>
</organism>
<keyword evidence="5" id="KW-1185">Reference proteome</keyword>
<dbReference type="Pfam" id="PF00571">
    <property type="entry name" value="CBS"/>
    <property type="match status" value="2"/>
</dbReference>
<evidence type="ECO:0000256" key="1">
    <source>
        <dbReference type="ARBA" id="ARBA00023122"/>
    </source>
</evidence>
<dbReference type="RefSeq" id="WP_160959118.1">
    <property type="nucleotide sequence ID" value="NZ_WVUD01000005.1"/>
</dbReference>
<accession>A0A7C9NIE5</accession>
<dbReference type="OrthoDB" id="5454570at2"/>